<dbReference type="GO" id="GO:0005829">
    <property type="term" value="C:cytosol"/>
    <property type="evidence" value="ECO:0007669"/>
    <property type="project" value="TreeGrafter"/>
</dbReference>
<sequence>MPLARIEDAIEEIRAGRMVIIVDDEDRENEGDLVMAAEHVTPQAVNFMAKEGRGLICCSLAGEIIEHFGLPLMVPQEDNRSGFGTPFTVSVEAAHGVTTGISAADRAHTIRTLIDPASTRADIVMPGHTFPLRARNNGVLERDGQTEASVDMARLAGLRPGAMLCEIMNDDGTMARLPELEVFAERHAMLIISVADLQAYRRRTEKVHATGSDALIAAE</sequence>
<dbReference type="EC" id="4.1.99.12" evidence="7 14"/>
<dbReference type="HAMAP" id="MF_00180">
    <property type="entry name" value="RibB"/>
    <property type="match status" value="1"/>
</dbReference>
<evidence type="ECO:0000256" key="14">
    <source>
        <dbReference type="HAMAP-Rule" id="MF_00180"/>
    </source>
</evidence>
<dbReference type="GO" id="GO:0009231">
    <property type="term" value="P:riboflavin biosynthetic process"/>
    <property type="evidence" value="ECO:0007669"/>
    <property type="project" value="UniProtKB-UniRule"/>
</dbReference>
<keyword evidence="13 14" id="KW-0456">Lyase</keyword>
<reference evidence="16" key="2">
    <citation type="submission" date="2020-09" db="EMBL/GenBank/DDBJ databases">
        <authorList>
            <person name="Sun Q."/>
            <person name="Zhou Y."/>
        </authorList>
    </citation>
    <scope>NUCLEOTIDE SEQUENCE</scope>
    <source>
        <strain evidence="16">CGMCC 1.12921</strain>
    </source>
</reference>
<dbReference type="Pfam" id="PF00926">
    <property type="entry name" value="DHBP_synthase"/>
    <property type="match status" value="1"/>
</dbReference>
<comment type="caution">
    <text evidence="14">Lacks conserved residue(s) required for the propagation of feature annotation.</text>
</comment>
<accession>A0A8J2Y610</accession>
<dbReference type="UniPathway" id="UPA00275">
    <property type="reaction ID" value="UER00399"/>
</dbReference>
<keyword evidence="12 14" id="KW-0464">Manganese</keyword>
<keyword evidence="10 14" id="KW-0479">Metal-binding</keyword>
<dbReference type="AlphaFoldDB" id="A0A8J2Y610"/>
<evidence type="ECO:0000256" key="9">
    <source>
        <dbReference type="ARBA" id="ARBA00022619"/>
    </source>
</evidence>
<dbReference type="PANTHER" id="PTHR21327">
    <property type="entry name" value="GTP CYCLOHYDROLASE II-RELATED"/>
    <property type="match status" value="1"/>
</dbReference>
<evidence type="ECO:0000256" key="7">
    <source>
        <dbReference type="ARBA" id="ARBA00012153"/>
    </source>
</evidence>
<evidence type="ECO:0000256" key="10">
    <source>
        <dbReference type="ARBA" id="ARBA00022723"/>
    </source>
</evidence>
<reference evidence="16" key="1">
    <citation type="journal article" date="2014" name="Int. J. Syst. Evol. Microbiol.">
        <title>Complete genome sequence of Corynebacterium casei LMG S-19264T (=DSM 44701T), isolated from a smear-ripened cheese.</title>
        <authorList>
            <consortium name="US DOE Joint Genome Institute (JGI-PGF)"/>
            <person name="Walter F."/>
            <person name="Albersmeier A."/>
            <person name="Kalinowski J."/>
            <person name="Ruckert C."/>
        </authorList>
    </citation>
    <scope>NUCLEOTIDE SEQUENCE</scope>
    <source>
        <strain evidence="16">CGMCC 1.12921</strain>
    </source>
</reference>
<evidence type="ECO:0000256" key="8">
    <source>
        <dbReference type="ARBA" id="ARBA00018836"/>
    </source>
</evidence>
<evidence type="ECO:0000313" key="17">
    <source>
        <dbReference type="Proteomes" id="UP000613582"/>
    </source>
</evidence>
<proteinExistence type="inferred from homology"/>
<evidence type="ECO:0000256" key="13">
    <source>
        <dbReference type="ARBA" id="ARBA00023239"/>
    </source>
</evidence>
<comment type="similarity">
    <text evidence="6">In the C-terminal section; belongs to the GTP cyclohydrolase II family.</text>
</comment>
<comment type="catalytic activity">
    <reaction evidence="1 14 15">
        <text>D-ribulose 5-phosphate = (2S)-2-hydroxy-3-oxobutyl phosphate + formate + H(+)</text>
        <dbReference type="Rhea" id="RHEA:18457"/>
        <dbReference type="ChEBI" id="CHEBI:15378"/>
        <dbReference type="ChEBI" id="CHEBI:15740"/>
        <dbReference type="ChEBI" id="CHEBI:58121"/>
        <dbReference type="ChEBI" id="CHEBI:58830"/>
        <dbReference type="EC" id="4.1.99.12"/>
    </reaction>
</comment>
<dbReference type="NCBIfam" id="TIGR00506">
    <property type="entry name" value="ribB"/>
    <property type="match status" value="1"/>
</dbReference>
<comment type="cofactor">
    <cofactor evidence="2">
        <name>Mn(2+)</name>
        <dbReference type="ChEBI" id="CHEBI:29035"/>
    </cofactor>
</comment>
<dbReference type="Proteomes" id="UP000613582">
    <property type="component" value="Unassembled WGS sequence"/>
</dbReference>
<comment type="pathway">
    <text evidence="4 14 15">Cofactor biosynthesis; riboflavin biosynthesis; 2-hydroxy-3-oxobutyl phosphate from D-ribulose 5-phosphate: step 1/1.</text>
</comment>
<comment type="cofactor">
    <cofactor evidence="14 15">
        <name>Mg(2+)</name>
        <dbReference type="ChEBI" id="CHEBI:18420"/>
    </cofactor>
    <cofactor evidence="14 15">
        <name>Mn(2+)</name>
        <dbReference type="ChEBI" id="CHEBI:29035"/>
    </cofactor>
    <text evidence="14 15">Binds 2 divalent metal cations per subunit. Magnesium or manganese.</text>
</comment>
<dbReference type="GO" id="GO:0008686">
    <property type="term" value="F:3,4-dihydroxy-2-butanone-4-phosphate synthase activity"/>
    <property type="evidence" value="ECO:0007669"/>
    <property type="project" value="UniProtKB-UniRule"/>
</dbReference>
<dbReference type="FunFam" id="3.90.870.10:FF:000001">
    <property type="entry name" value="Riboflavin biosynthesis protein RibBA"/>
    <property type="match status" value="1"/>
</dbReference>
<evidence type="ECO:0000256" key="5">
    <source>
        <dbReference type="ARBA" id="ARBA00005520"/>
    </source>
</evidence>
<dbReference type="Gene3D" id="3.90.870.10">
    <property type="entry name" value="DHBP synthase"/>
    <property type="match status" value="1"/>
</dbReference>
<evidence type="ECO:0000256" key="4">
    <source>
        <dbReference type="ARBA" id="ARBA00004904"/>
    </source>
</evidence>
<comment type="caution">
    <text evidence="16">The sequence shown here is derived from an EMBL/GenBank/DDBJ whole genome shotgun (WGS) entry which is preliminary data.</text>
</comment>
<dbReference type="SUPFAM" id="SSF55821">
    <property type="entry name" value="YrdC/RibB"/>
    <property type="match status" value="1"/>
</dbReference>
<name>A0A8J2Y610_9PROT</name>
<dbReference type="PANTHER" id="PTHR21327:SF18">
    <property type="entry name" value="3,4-DIHYDROXY-2-BUTANONE 4-PHOSPHATE SYNTHASE"/>
    <property type="match status" value="1"/>
</dbReference>
<dbReference type="GO" id="GO:0000287">
    <property type="term" value="F:magnesium ion binding"/>
    <property type="evidence" value="ECO:0007669"/>
    <property type="project" value="UniProtKB-UniRule"/>
</dbReference>
<dbReference type="GO" id="GO:0003935">
    <property type="term" value="F:GTP cyclohydrolase II activity"/>
    <property type="evidence" value="ECO:0007669"/>
    <property type="project" value="TreeGrafter"/>
</dbReference>
<feature type="binding site" evidence="14">
    <location>
        <position position="28"/>
    </location>
    <ligand>
        <name>Mg(2+)</name>
        <dbReference type="ChEBI" id="CHEBI:18420"/>
        <label>1</label>
    </ligand>
</feature>
<evidence type="ECO:0000256" key="3">
    <source>
        <dbReference type="ARBA" id="ARBA00002284"/>
    </source>
</evidence>
<feature type="binding site" evidence="14">
    <location>
        <position position="32"/>
    </location>
    <ligand>
        <name>D-ribulose 5-phosphate</name>
        <dbReference type="ChEBI" id="CHEBI:58121"/>
    </ligand>
</feature>
<keyword evidence="11 14" id="KW-0460">Magnesium</keyword>
<evidence type="ECO:0000256" key="1">
    <source>
        <dbReference type="ARBA" id="ARBA00000141"/>
    </source>
</evidence>
<feature type="binding site" evidence="14">
    <location>
        <begin position="27"/>
        <end position="28"/>
    </location>
    <ligand>
        <name>D-ribulose 5-phosphate</name>
        <dbReference type="ChEBI" id="CHEBI:58121"/>
    </ligand>
</feature>
<evidence type="ECO:0000256" key="6">
    <source>
        <dbReference type="ARBA" id="ARBA00008976"/>
    </source>
</evidence>
<gene>
    <name evidence="14" type="primary">ribB</name>
    <name evidence="16" type="ORF">GCM10011342_29450</name>
</gene>
<evidence type="ECO:0000256" key="12">
    <source>
        <dbReference type="ARBA" id="ARBA00023211"/>
    </source>
</evidence>
<evidence type="ECO:0000256" key="2">
    <source>
        <dbReference type="ARBA" id="ARBA00001936"/>
    </source>
</evidence>
<comment type="subunit">
    <text evidence="14 15">Homodimer.</text>
</comment>
<dbReference type="GO" id="GO:0030145">
    <property type="term" value="F:manganese ion binding"/>
    <property type="evidence" value="ECO:0007669"/>
    <property type="project" value="UniProtKB-UniRule"/>
</dbReference>
<feature type="binding site" evidence="14">
    <location>
        <position position="28"/>
    </location>
    <ligand>
        <name>Mg(2+)</name>
        <dbReference type="ChEBI" id="CHEBI:18420"/>
        <label>2</label>
    </ligand>
</feature>
<organism evidence="16 17">
    <name type="scientific">Aquisalinus flavus</name>
    <dbReference type="NCBI Taxonomy" id="1526572"/>
    <lineage>
        <taxon>Bacteria</taxon>
        <taxon>Pseudomonadati</taxon>
        <taxon>Pseudomonadota</taxon>
        <taxon>Alphaproteobacteria</taxon>
        <taxon>Parvularculales</taxon>
        <taxon>Parvularculaceae</taxon>
        <taxon>Aquisalinus</taxon>
    </lineage>
</organism>
<feature type="binding site" evidence="14">
    <location>
        <begin position="142"/>
        <end position="146"/>
    </location>
    <ligand>
        <name>D-ribulose 5-phosphate</name>
        <dbReference type="ChEBI" id="CHEBI:58121"/>
    </ligand>
</feature>
<evidence type="ECO:0000256" key="15">
    <source>
        <dbReference type="RuleBase" id="RU003843"/>
    </source>
</evidence>
<keyword evidence="9 14" id="KW-0686">Riboflavin biosynthesis</keyword>
<evidence type="ECO:0000256" key="11">
    <source>
        <dbReference type="ARBA" id="ARBA00022842"/>
    </source>
</evidence>
<keyword evidence="17" id="KW-1185">Reference proteome</keyword>
<dbReference type="InterPro" id="IPR000422">
    <property type="entry name" value="DHBP_synthase_RibB"/>
</dbReference>
<dbReference type="InterPro" id="IPR017945">
    <property type="entry name" value="DHBP_synth_RibB-like_a/b_dom"/>
</dbReference>
<dbReference type="EMBL" id="BMGH01000002">
    <property type="protein sequence ID" value="GGD18845.1"/>
    <property type="molecule type" value="Genomic_DNA"/>
</dbReference>
<comment type="function">
    <text evidence="3 14 15">Catalyzes the conversion of D-ribulose 5-phosphate to formate and 3,4-dihydroxy-2-butanone 4-phosphate.</text>
</comment>
<feature type="site" description="Essential for catalytic activity" evidence="14">
    <location>
        <position position="166"/>
    </location>
</feature>
<protein>
    <recommendedName>
        <fullName evidence="8 14">3,4-dihydroxy-2-butanone 4-phosphate synthase</fullName>
        <shortName evidence="14 15">DHBP synthase</shortName>
        <ecNumber evidence="7 14">4.1.99.12</ecNumber>
    </recommendedName>
</protein>
<feature type="site" description="Essential for catalytic activity" evidence="14">
    <location>
        <position position="128"/>
    </location>
</feature>
<comment type="similarity">
    <text evidence="14 15">Belongs to the DHBP synthase family.</text>
</comment>
<evidence type="ECO:0000313" key="16">
    <source>
        <dbReference type="EMBL" id="GGD18845.1"/>
    </source>
</evidence>
<comment type="similarity">
    <text evidence="5">In the N-terminal section; belongs to the DHBP synthase family.</text>
</comment>